<dbReference type="SUPFAM" id="SSF140453">
    <property type="entry name" value="EsxAB dimer-like"/>
    <property type="match status" value="1"/>
</dbReference>
<accession>A0ABS9H5E8</accession>
<name>A0ABS9H5E8_9ACTN</name>
<evidence type="ECO:0000313" key="1">
    <source>
        <dbReference type="EMBL" id="MCF6376462.1"/>
    </source>
</evidence>
<proteinExistence type="predicted"/>
<dbReference type="EMBL" id="JAKJHZ010000003">
    <property type="protein sequence ID" value="MCF6376462.1"/>
    <property type="molecule type" value="Genomic_DNA"/>
</dbReference>
<protein>
    <submittedName>
        <fullName evidence="1">WXG100 family type VII secretion target</fullName>
    </submittedName>
</protein>
<reference evidence="1 2" key="1">
    <citation type="submission" date="2022-01" db="EMBL/GenBank/DDBJ databases">
        <title>Nocardioides sp. nov., an actinomycete isolated from mining soil.</title>
        <authorList>
            <person name="Liu L."/>
        </authorList>
    </citation>
    <scope>NUCLEOTIDE SEQUENCE [LARGE SCALE GENOMIC DNA]</scope>
    <source>
        <strain evidence="1 2">KLBMP 9356</strain>
    </source>
</reference>
<comment type="caution">
    <text evidence="1">The sequence shown here is derived from an EMBL/GenBank/DDBJ whole genome shotgun (WGS) entry which is preliminary data.</text>
</comment>
<gene>
    <name evidence="1" type="ORF">L2K70_02495</name>
</gene>
<dbReference type="InterPro" id="IPR010310">
    <property type="entry name" value="T7SS_ESAT-6-like"/>
</dbReference>
<sequence length="105" mass="11279">MILSGTVSLHPADHAASTADLRDRLEDLDARRRRADHSIEAVLASWRGSAADAFRERWEEWSRATAAVVDDLAAAAQALDLARADLVGADVASAGATRRVEERAS</sequence>
<organism evidence="1 2">
    <name type="scientific">Nocardioides potassii</name>
    <dbReference type="NCBI Taxonomy" id="2911371"/>
    <lineage>
        <taxon>Bacteria</taxon>
        <taxon>Bacillati</taxon>
        <taxon>Actinomycetota</taxon>
        <taxon>Actinomycetes</taxon>
        <taxon>Propionibacteriales</taxon>
        <taxon>Nocardioidaceae</taxon>
        <taxon>Nocardioides</taxon>
    </lineage>
</organism>
<evidence type="ECO:0000313" key="2">
    <source>
        <dbReference type="Proteomes" id="UP001201161"/>
    </source>
</evidence>
<dbReference type="Pfam" id="PF06013">
    <property type="entry name" value="WXG100"/>
    <property type="match status" value="1"/>
</dbReference>
<dbReference type="Proteomes" id="UP001201161">
    <property type="component" value="Unassembled WGS sequence"/>
</dbReference>
<dbReference type="Gene3D" id="1.10.287.1060">
    <property type="entry name" value="ESAT-6-like"/>
    <property type="match status" value="1"/>
</dbReference>
<keyword evidence="2" id="KW-1185">Reference proteome</keyword>
<dbReference type="RefSeq" id="WP_236398501.1">
    <property type="nucleotide sequence ID" value="NZ_JAKJHZ010000003.1"/>
</dbReference>
<dbReference type="InterPro" id="IPR036689">
    <property type="entry name" value="ESAT-6-like_sf"/>
</dbReference>